<evidence type="ECO:0000313" key="1">
    <source>
        <dbReference type="EMBL" id="GIX76443.1"/>
    </source>
</evidence>
<proteinExistence type="predicted"/>
<sequence>MKREQFFLSGRFIYFLIIHFPQKVHLLCIRRYSSYSVVTGKDSNSVADPAAPASVFNMILHGLPVAFEPEACNRLTYAKNAFTEHQKRYDEEAELVRHVNIALD</sequence>
<organism evidence="1 2">
    <name type="scientific">Caerostris extrusa</name>
    <name type="common">Bark spider</name>
    <name type="synonym">Caerostris bankana</name>
    <dbReference type="NCBI Taxonomy" id="172846"/>
    <lineage>
        <taxon>Eukaryota</taxon>
        <taxon>Metazoa</taxon>
        <taxon>Ecdysozoa</taxon>
        <taxon>Arthropoda</taxon>
        <taxon>Chelicerata</taxon>
        <taxon>Arachnida</taxon>
        <taxon>Araneae</taxon>
        <taxon>Araneomorphae</taxon>
        <taxon>Entelegynae</taxon>
        <taxon>Araneoidea</taxon>
        <taxon>Araneidae</taxon>
        <taxon>Caerostris</taxon>
    </lineage>
</organism>
<reference evidence="1 2" key="1">
    <citation type="submission" date="2021-06" db="EMBL/GenBank/DDBJ databases">
        <title>Caerostris extrusa draft genome.</title>
        <authorList>
            <person name="Kono N."/>
            <person name="Arakawa K."/>
        </authorList>
    </citation>
    <scope>NUCLEOTIDE SEQUENCE [LARGE SCALE GENOMIC DNA]</scope>
</reference>
<dbReference type="AlphaFoldDB" id="A0AAV4MXH7"/>
<gene>
    <name evidence="1" type="ORF">CEXT_292401</name>
</gene>
<evidence type="ECO:0000313" key="2">
    <source>
        <dbReference type="Proteomes" id="UP001054945"/>
    </source>
</evidence>
<accession>A0AAV4MXH7</accession>
<keyword evidence="2" id="KW-1185">Reference proteome</keyword>
<dbReference type="Proteomes" id="UP001054945">
    <property type="component" value="Unassembled WGS sequence"/>
</dbReference>
<protein>
    <submittedName>
        <fullName evidence="1">Uncharacterized protein</fullName>
    </submittedName>
</protein>
<comment type="caution">
    <text evidence="1">The sequence shown here is derived from an EMBL/GenBank/DDBJ whole genome shotgun (WGS) entry which is preliminary data.</text>
</comment>
<name>A0AAV4MXH7_CAEEX</name>
<dbReference type="EMBL" id="BPLR01002664">
    <property type="protein sequence ID" value="GIX76443.1"/>
    <property type="molecule type" value="Genomic_DNA"/>
</dbReference>